<dbReference type="RefSeq" id="WP_310929092.1">
    <property type="nucleotide sequence ID" value="NZ_JAMQOQ010000003.1"/>
</dbReference>
<accession>A0ABU2G366</accession>
<feature type="compositionally biased region" description="Basic and acidic residues" evidence="1">
    <location>
        <begin position="122"/>
        <end position="132"/>
    </location>
</feature>
<comment type="caution">
    <text evidence="2">The sequence shown here is derived from an EMBL/GenBank/DDBJ whole genome shotgun (WGS) entry which is preliminary data.</text>
</comment>
<feature type="compositionally biased region" description="Basic and acidic residues" evidence="1">
    <location>
        <begin position="1"/>
        <end position="10"/>
    </location>
</feature>
<evidence type="ECO:0008006" key="4">
    <source>
        <dbReference type="Google" id="ProtNLM"/>
    </source>
</evidence>
<evidence type="ECO:0000313" key="2">
    <source>
        <dbReference type="EMBL" id="MDS0295227.1"/>
    </source>
</evidence>
<protein>
    <recommendedName>
        <fullName evidence="4">SpoVT-AbrB domain-containing protein</fullName>
    </recommendedName>
</protein>
<organism evidence="2 3">
    <name type="scientific">Halogeometricum luteum</name>
    <dbReference type="NCBI Taxonomy" id="2950537"/>
    <lineage>
        <taxon>Archaea</taxon>
        <taxon>Methanobacteriati</taxon>
        <taxon>Methanobacteriota</taxon>
        <taxon>Stenosarchaea group</taxon>
        <taxon>Halobacteria</taxon>
        <taxon>Halobacteriales</taxon>
        <taxon>Haloferacaceae</taxon>
        <taxon>Halogeometricum</taxon>
    </lineage>
</organism>
<feature type="compositionally biased region" description="Acidic residues" evidence="1">
    <location>
        <begin position="11"/>
        <end position="22"/>
    </location>
</feature>
<feature type="region of interest" description="Disordered" evidence="1">
    <location>
        <begin position="1"/>
        <end position="31"/>
    </location>
</feature>
<dbReference type="EMBL" id="JAMQOQ010000003">
    <property type="protein sequence ID" value="MDS0295227.1"/>
    <property type="molecule type" value="Genomic_DNA"/>
</dbReference>
<reference evidence="2 3" key="1">
    <citation type="submission" date="2022-06" db="EMBL/GenBank/DDBJ databases">
        <title>Halogeometricum sp. a new haloarchaeum isolate from saline soil.</title>
        <authorList>
            <person name="Strakova D."/>
            <person name="Galisteo C."/>
            <person name="Sanchez-Porro C."/>
            <person name="Ventosa A."/>
        </authorList>
    </citation>
    <scope>NUCLEOTIDE SEQUENCE [LARGE SCALE GENOMIC DNA]</scope>
    <source>
        <strain evidence="3">S3BR25-2</strain>
    </source>
</reference>
<sequence>MTDDQSRDPDDGRDDDSTEDGYSDGAGRRSLRFSERTVDFGSWASPKRRLSREVLDVKALGSETAVFKARVQRGGRISIPDAERESLGIRHGQIVQAFVFPLDDDGTDDAGETDDADDPRETEEQKSEKSEE</sequence>
<feature type="region of interest" description="Disordered" evidence="1">
    <location>
        <begin position="101"/>
        <end position="132"/>
    </location>
</feature>
<gene>
    <name evidence="2" type="ORF">NDI79_13675</name>
</gene>
<evidence type="ECO:0000256" key="1">
    <source>
        <dbReference type="SAM" id="MobiDB-lite"/>
    </source>
</evidence>
<name>A0ABU2G366_9EURY</name>
<feature type="compositionally biased region" description="Acidic residues" evidence="1">
    <location>
        <begin position="102"/>
        <end position="121"/>
    </location>
</feature>
<keyword evidence="3" id="KW-1185">Reference proteome</keyword>
<proteinExistence type="predicted"/>
<dbReference type="Proteomes" id="UP001254813">
    <property type="component" value="Unassembled WGS sequence"/>
</dbReference>
<evidence type="ECO:0000313" key="3">
    <source>
        <dbReference type="Proteomes" id="UP001254813"/>
    </source>
</evidence>